<dbReference type="InterPro" id="IPR046453">
    <property type="entry name" value="GpA_ATPase"/>
</dbReference>
<dbReference type="InterPro" id="IPR051220">
    <property type="entry name" value="TFA_Chaperone"/>
</dbReference>
<dbReference type="PANTHER" id="PTHR34413:SF2">
    <property type="entry name" value="PROPHAGE TAIL FIBER ASSEMBLY PROTEIN HOMOLOG TFAE-RELATED"/>
    <property type="match status" value="1"/>
</dbReference>
<proteinExistence type="predicted"/>
<feature type="domain" description="Terminase large subunit GpA endonuclease" evidence="3">
    <location>
        <begin position="342"/>
        <end position="648"/>
    </location>
</feature>
<keyword evidence="5" id="KW-1185">Reference proteome</keyword>
<evidence type="ECO:0000259" key="2">
    <source>
        <dbReference type="Pfam" id="PF05876"/>
    </source>
</evidence>
<organism evidence="4 5">
    <name type="scientific">Pseudosulfitobacter pseudonitzschiae</name>
    <dbReference type="NCBI Taxonomy" id="1402135"/>
    <lineage>
        <taxon>Bacteria</taxon>
        <taxon>Pseudomonadati</taxon>
        <taxon>Pseudomonadota</taxon>
        <taxon>Alphaproteobacteria</taxon>
        <taxon>Rhodobacterales</taxon>
        <taxon>Roseobacteraceae</taxon>
        <taxon>Pseudosulfitobacter</taxon>
    </lineage>
</organism>
<evidence type="ECO:0000256" key="1">
    <source>
        <dbReference type="SAM" id="MobiDB-lite"/>
    </source>
</evidence>
<comment type="caution">
    <text evidence="4">The sequence shown here is derived from an EMBL/GenBank/DDBJ whole genome shotgun (WGS) entry which is preliminary data.</text>
</comment>
<feature type="domain" description="Phage terminase large subunit GpA ATPase" evidence="2">
    <location>
        <begin position="59"/>
        <end position="319"/>
    </location>
</feature>
<dbReference type="Pfam" id="PF20454">
    <property type="entry name" value="GpA_nuclease"/>
    <property type="match status" value="1"/>
</dbReference>
<evidence type="ECO:0000313" key="5">
    <source>
        <dbReference type="Proteomes" id="UP000027746"/>
    </source>
</evidence>
<name>A0A073IUG7_9RHOB</name>
<evidence type="ECO:0008006" key="6">
    <source>
        <dbReference type="Google" id="ProtNLM"/>
    </source>
</evidence>
<dbReference type="InterPro" id="IPR046454">
    <property type="entry name" value="GpA_endonuclease"/>
</dbReference>
<accession>A0A073IUG7</accession>
<evidence type="ECO:0000313" key="4">
    <source>
        <dbReference type="EMBL" id="KEJ93978.1"/>
    </source>
</evidence>
<evidence type="ECO:0000259" key="3">
    <source>
        <dbReference type="Pfam" id="PF20454"/>
    </source>
</evidence>
<gene>
    <name evidence="4" type="ORF">SUH3_11955</name>
</gene>
<reference evidence="4 5" key="1">
    <citation type="submission" date="2014-01" db="EMBL/GenBank/DDBJ databases">
        <title>Sulfitobacter sp. H3 (MCCC 1A00686) Genome Sequencing.</title>
        <authorList>
            <person name="Lai Q."/>
            <person name="Hong Z."/>
        </authorList>
    </citation>
    <scope>NUCLEOTIDE SEQUENCE [LARGE SCALE GENOMIC DNA]</scope>
    <source>
        <strain evidence="4 5">H3</strain>
    </source>
</reference>
<dbReference type="AlphaFoldDB" id="A0A073IUG7"/>
<protein>
    <recommendedName>
        <fullName evidence="6">Terminase</fullName>
    </recommendedName>
</protein>
<feature type="region of interest" description="Disordered" evidence="1">
    <location>
        <begin position="676"/>
        <end position="699"/>
    </location>
</feature>
<dbReference type="EMBL" id="JAMD01000021">
    <property type="protein sequence ID" value="KEJ93978.1"/>
    <property type="molecule type" value="Genomic_DNA"/>
</dbReference>
<sequence>MVTLPSRRAGENFELPPMPPYASAGAVLAQALPSLSPATRMSVVDAAEAHMKVNANGRWASFDRGVTPYMIEPANMTTSRLFREVIFAGPARAGKTVMLMSTVSHLVICDPGVCQIVHMTEATAEAWVDEELMPMIENSPELAKRQGRGRSDRNILSKKFIGGAKISIGPPTKAFLSGKTTRTVLFTDLDRMALNIGKEGSPFAMGAKRTETLGSRGMTVAEASPGHVVTDPGHKPATPHEAPPVAGGILELYNGGTRGRWYWDCPGCGEAFEPRFDRLSYDKALSPADAGASAVMVCPHNGCVIEHREKVALNRAGYWLHETAAGGLARIESGDVLKSDRVSYWLNGAAAAFASWARLVSKYETALRGFKAGGDESPLQVTINTDQGLPYLPRAMSDEGALSVEDLRKACKPYAQGVAPEWARFVILSADVQAGRFVVQATAFGVDGCRAVIDRFDIHTPPSDAPGAADRQLDPAVYSEDWAALLPLMETVYAVEGQSYGLRPMAMGCDFHGAPGVSDNATKFWQARRKEGDALRWYMIRGHGGFKVEGRQWYKAPTRASDGKQVRDIKLLNIATDKHKDTTFSGLGRSDIGPGALILGEWMPDGPIKEFTAEKRGEKGWVKRPNMPRNESIDLCGYAQAVAEHKGLLKLDPANPQPWAIGGLKNPFAVEITAAGNPVDAPSGASRPRKPARRISFLE</sequence>
<dbReference type="PANTHER" id="PTHR34413">
    <property type="entry name" value="PROPHAGE TAIL FIBER ASSEMBLY PROTEIN HOMOLOG TFAE-RELATED-RELATED"/>
    <property type="match status" value="1"/>
</dbReference>
<dbReference type="Proteomes" id="UP000027746">
    <property type="component" value="Unassembled WGS sequence"/>
</dbReference>
<dbReference type="GO" id="GO:0004519">
    <property type="term" value="F:endonuclease activity"/>
    <property type="evidence" value="ECO:0007669"/>
    <property type="project" value="InterPro"/>
</dbReference>
<dbReference type="GO" id="GO:0016887">
    <property type="term" value="F:ATP hydrolysis activity"/>
    <property type="evidence" value="ECO:0007669"/>
    <property type="project" value="InterPro"/>
</dbReference>
<dbReference type="Pfam" id="PF05876">
    <property type="entry name" value="GpA_ATPase"/>
    <property type="match status" value="1"/>
</dbReference>